<proteinExistence type="predicted"/>
<organism evidence="1">
    <name type="scientific">marine metagenome</name>
    <dbReference type="NCBI Taxonomy" id="408172"/>
    <lineage>
        <taxon>unclassified sequences</taxon>
        <taxon>metagenomes</taxon>
        <taxon>ecological metagenomes</taxon>
    </lineage>
</organism>
<protein>
    <submittedName>
        <fullName evidence="1">Uncharacterized protein</fullName>
    </submittedName>
</protein>
<evidence type="ECO:0000313" key="1">
    <source>
        <dbReference type="EMBL" id="SVD18427.1"/>
    </source>
</evidence>
<feature type="non-terminal residue" evidence="1">
    <location>
        <position position="57"/>
    </location>
</feature>
<sequence>VPVAERIDRDLVGGIEHGRHRTGRLAGAARLAKRGELGDVRRLKIQPAKRGQVGLHA</sequence>
<dbReference type="EMBL" id="UINC01134717">
    <property type="protein sequence ID" value="SVD18427.1"/>
    <property type="molecule type" value="Genomic_DNA"/>
</dbReference>
<reference evidence="1" key="1">
    <citation type="submission" date="2018-05" db="EMBL/GenBank/DDBJ databases">
        <authorList>
            <person name="Lanie J.A."/>
            <person name="Ng W.-L."/>
            <person name="Kazmierczak K.M."/>
            <person name="Andrzejewski T.M."/>
            <person name="Davidsen T.M."/>
            <person name="Wayne K.J."/>
            <person name="Tettelin H."/>
            <person name="Glass J.I."/>
            <person name="Rusch D."/>
            <person name="Podicherti R."/>
            <person name="Tsui H.-C.T."/>
            <person name="Winkler M.E."/>
        </authorList>
    </citation>
    <scope>NUCLEOTIDE SEQUENCE</scope>
</reference>
<name>A0A382TAC1_9ZZZZ</name>
<accession>A0A382TAC1</accession>
<gene>
    <name evidence="1" type="ORF">METZ01_LOCUS371281</name>
</gene>
<dbReference type="AlphaFoldDB" id="A0A382TAC1"/>
<feature type="non-terminal residue" evidence="1">
    <location>
        <position position="1"/>
    </location>
</feature>